<dbReference type="InterPro" id="IPR010930">
    <property type="entry name" value="Flg_bb/hook_C_dom"/>
</dbReference>
<dbReference type="STRING" id="1121391.SAMN02745206_00568"/>
<proteinExistence type="inferred from homology"/>
<evidence type="ECO:0000256" key="5">
    <source>
        <dbReference type="ARBA" id="ARBA00025933"/>
    </source>
</evidence>
<feature type="domain" description="Flagellar basal body rod protein N-terminal" evidence="7">
    <location>
        <begin position="8"/>
        <end position="35"/>
    </location>
</feature>
<evidence type="ECO:0000256" key="3">
    <source>
        <dbReference type="ARBA" id="ARBA00017941"/>
    </source>
</evidence>
<comment type="subunit">
    <text evidence="5 6">The basal body constitutes a major portion of the flagellar organelle and consists of four rings (L,P,S, and M) mounted on a central rod. The rod consists of about 26 subunits of FlgG in the distal portion, and FlgB, FlgC and FlgF are thought to build up the proximal portion of the rod with about 6 subunits each.</text>
</comment>
<dbReference type="AlphaFoldDB" id="A0A1M4UU16"/>
<keyword evidence="9" id="KW-0282">Flagellum</keyword>
<dbReference type="PANTHER" id="PTHR30435">
    <property type="entry name" value="FLAGELLAR PROTEIN"/>
    <property type="match status" value="1"/>
</dbReference>
<organism evidence="9 10">
    <name type="scientific">Desulfacinum infernum DSM 9756</name>
    <dbReference type="NCBI Taxonomy" id="1121391"/>
    <lineage>
        <taxon>Bacteria</taxon>
        <taxon>Pseudomonadati</taxon>
        <taxon>Thermodesulfobacteriota</taxon>
        <taxon>Syntrophobacteria</taxon>
        <taxon>Syntrophobacterales</taxon>
        <taxon>Syntrophobacteraceae</taxon>
        <taxon>Desulfacinum</taxon>
    </lineage>
</organism>
<keyword evidence="9" id="KW-0966">Cell projection</keyword>
<name>A0A1M4UU16_9BACT</name>
<dbReference type="InterPro" id="IPR019776">
    <property type="entry name" value="Flagellar_basal_body_rod_CS"/>
</dbReference>
<evidence type="ECO:0000313" key="9">
    <source>
        <dbReference type="EMBL" id="SHE60184.1"/>
    </source>
</evidence>
<dbReference type="Pfam" id="PF00460">
    <property type="entry name" value="Flg_bb_rod"/>
    <property type="match status" value="1"/>
</dbReference>
<dbReference type="Pfam" id="PF06429">
    <property type="entry name" value="Flg_bbr_C"/>
    <property type="match status" value="1"/>
</dbReference>
<dbReference type="NCBIfam" id="TIGR01395">
    <property type="entry name" value="FlgC"/>
    <property type="match status" value="1"/>
</dbReference>
<feature type="domain" description="Flagellar basal-body/hook protein C-terminal" evidence="8">
    <location>
        <begin position="99"/>
        <end position="143"/>
    </location>
</feature>
<dbReference type="EMBL" id="FQVB01000005">
    <property type="protein sequence ID" value="SHE60184.1"/>
    <property type="molecule type" value="Genomic_DNA"/>
</dbReference>
<protein>
    <recommendedName>
        <fullName evidence="3 6">Flagellar basal-body rod protein FlgC</fullName>
    </recommendedName>
</protein>
<dbReference type="PROSITE" id="PS00588">
    <property type="entry name" value="FLAGELLA_BB_ROD"/>
    <property type="match status" value="1"/>
</dbReference>
<evidence type="ECO:0000256" key="4">
    <source>
        <dbReference type="ARBA" id="ARBA00023143"/>
    </source>
</evidence>
<evidence type="ECO:0000256" key="2">
    <source>
        <dbReference type="ARBA" id="ARBA00009677"/>
    </source>
</evidence>
<keyword evidence="10" id="KW-1185">Reference proteome</keyword>
<dbReference type="InterPro" id="IPR001444">
    <property type="entry name" value="Flag_bb_rod_N"/>
</dbReference>
<dbReference type="GO" id="GO:0071978">
    <property type="term" value="P:bacterial-type flagellum-dependent swarming motility"/>
    <property type="evidence" value="ECO:0007669"/>
    <property type="project" value="TreeGrafter"/>
</dbReference>
<comment type="subcellular location">
    <subcellularLocation>
        <location evidence="1 6">Bacterial flagellum basal body</location>
    </subcellularLocation>
</comment>
<comment type="similarity">
    <text evidence="2">Belongs to the flagella basal body rod proteins family.</text>
</comment>
<dbReference type="OrthoDB" id="9813951at2"/>
<accession>A0A1M4UU16</accession>
<dbReference type="Proteomes" id="UP000184076">
    <property type="component" value="Unassembled WGS sequence"/>
</dbReference>
<evidence type="ECO:0000256" key="6">
    <source>
        <dbReference type="RuleBase" id="RU362062"/>
    </source>
</evidence>
<dbReference type="InterPro" id="IPR006299">
    <property type="entry name" value="FlgC"/>
</dbReference>
<dbReference type="GO" id="GO:0030694">
    <property type="term" value="C:bacterial-type flagellum basal body, rod"/>
    <property type="evidence" value="ECO:0007669"/>
    <property type="project" value="UniProtKB-UniRule"/>
</dbReference>
<evidence type="ECO:0000313" key="10">
    <source>
        <dbReference type="Proteomes" id="UP000184076"/>
    </source>
</evidence>
<dbReference type="RefSeq" id="WP_073036733.1">
    <property type="nucleotide sequence ID" value="NZ_FQVB01000005.1"/>
</dbReference>
<dbReference type="PANTHER" id="PTHR30435:SF2">
    <property type="entry name" value="FLAGELLAR BASAL-BODY ROD PROTEIN FLGC"/>
    <property type="match status" value="1"/>
</dbReference>
<evidence type="ECO:0000259" key="7">
    <source>
        <dbReference type="Pfam" id="PF00460"/>
    </source>
</evidence>
<keyword evidence="4 6" id="KW-0975">Bacterial flagellum</keyword>
<gene>
    <name evidence="9" type="ORF">SAMN02745206_00568</name>
</gene>
<keyword evidence="9" id="KW-0969">Cilium</keyword>
<reference evidence="10" key="1">
    <citation type="submission" date="2016-11" db="EMBL/GenBank/DDBJ databases">
        <authorList>
            <person name="Varghese N."/>
            <person name="Submissions S."/>
        </authorList>
    </citation>
    <scope>NUCLEOTIDE SEQUENCE [LARGE SCALE GENOMIC DNA]</scope>
    <source>
        <strain evidence="10">DSM 9756</strain>
    </source>
</reference>
<evidence type="ECO:0000256" key="1">
    <source>
        <dbReference type="ARBA" id="ARBA00004117"/>
    </source>
</evidence>
<sequence>MDFQSAMHISASGLKANRVWINVVSANLANINTTRTAEGTPYKRRTLILEATPEQADFQAVFNEALEGQLERVEVSEIVPDGRDFRMVYNPGHPDADEEGMVLMPNINPVEEMANMMNAARSYEANLAALNTARQLALKALELGR</sequence>
<evidence type="ECO:0000259" key="8">
    <source>
        <dbReference type="Pfam" id="PF06429"/>
    </source>
</evidence>